<name>A0ABR1FXH3_AURAN</name>
<dbReference type="EMBL" id="JBBJCI010000208">
    <property type="protein sequence ID" value="KAK7240948.1"/>
    <property type="molecule type" value="Genomic_DNA"/>
</dbReference>
<protein>
    <submittedName>
        <fullName evidence="1">Uncharacterized protein</fullName>
    </submittedName>
</protein>
<comment type="caution">
    <text evidence="1">The sequence shown here is derived from an EMBL/GenBank/DDBJ whole genome shotgun (WGS) entry which is preliminary data.</text>
</comment>
<reference evidence="1 2" key="1">
    <citation type="submission" date="2024-03" db="EMBL/GenBank/DDBJ databases">
        <title>Aureococcus anophagefferens CCMP1851 and Kratosvirus quantuckense: Draft genome of a second virus-susceptible host strain in the model system.</title>
        <authorList>
            <person name="Chase E."/>
            <person name="Truchon A.R."/>
            <person name="Schepens W."/>
            <person name="Wilhelm S.W."/>
        </authorList>
    </citation>
    <scope>NUCLEOTIDE SEQUENCE [LARGE SCALE GENOMIC DNA]</scope>
    <source>
        <strain evidence="1 2">CCMP1851</strain>
    </source>
</reference>
<dbReference type="Proteomes" id="UP001363151">
    <property type="component" value="Unassembled WGS sequence"/>
</dbReference>
<evidence type="ECO:0000313" key="1">
    <source>
        <dbReference type="EMBL" id="KAK7240948.1"/>
    </source>
</evidence>
<sequence length="400" mass="43923">MLLARRCARVALTRRHAWPRCISSDFGARNGTPISNKGAVLGAVDDALGVGRPPDLEVLLTEHLTDVSTPFSEAVHAGLLRYGHVAVRYTTSDGAQRVMNILGGVEGADMVNFVDPSDYVYGTRGWETYAQQGGAYNRDFVGLRVERCSPGAIDAMHAFFEALDVRTKIDVGAARFQLVEARLGALADQVPPPFGDALRRGLDGVRRSTEFLSRGDDAHDADDLLARGRRVVGDVRRARWTAGNCAQWTSAGVVFAGLLKRRRLFPKAILIELLESEYLRHGRPDNVHVVVYKHVAHAPPYMPKYRPLRPSYVHPLNPVRNHVYGNMEAFADVVVEVPAGSDAAVVSRNPSPRRPPRWMPYWRAAVIGGPTLVLVGAVDHIGPMGPMAAAIWLGANWWLH</sequence>
<evidence type="ECO:0000313" key="2">
    <source>
        <dbReference type="Proteomes" id="UP001363151"/>
    </source>
</evidence>
<proteinExistence type="predicted"/>
<gene>
    <name evidence="1" type="ORF">SO694_00055265</name>
</gene>
<organism evidence="1 2">
    <name type="scientific">Aureococcus anophagefferens</name>
    <name type="common">Harmful bloom alga</name>
    <dbReference type="NCBI Taxonomy" id="44056"/>
    <lineage>
        <taxon>Eukaryota</taxon>
        <taxon>Sar</taxon>
        <taxon>Stramenopiles</taxon>
        <taxon>Ochrophyta</taxon>
        <taxon>Pelagophyceae</taxon>
        <taxon>Pelagomonadales</taxon>
        <taxon>Pelagomonadaceae</taxon>
        <taxon>Aureococcus</taxon>
    </lineage>
</organism>
<keyword evidence="2" id="KW-1185">Reference proteome</keyword>
<accession>A0ABR1FXH3</accession>